<evidence type="ECO:0000259" key="7">
    <source>
        <dbReference type="PROSITE" id="PS50011"/>
    </source>
</evidence>
<dbReference type="PROSITE" id="PS50011">
    <property type="entry name" value="PROTEIN_KINASE_DOM"/>
    <property type="match status" value="1"/>
</dbReference>
<dbReference type="AlphaFoldDB" id="A0A1J1I480"/>
<dbReference type="SMART" id="SM00220">
    <property type="entry name" value="S_TKc"/>
    <property type="match status" value="1"/>
</dbReference>
<accession>A0A1J1I480</accession>
<keyword evidence="2" id="KW-0808">Transferase</keyword>
<dbReference type="InterPro" id="IPR011009">
    <property type="entry name" value="Kinase-like_dom_sf"/>
</dbReference>
<evidence type="ECO:0000256" key="6">
    <source>
        <dbReference type="SAM" id="MobiDB-lite"/>
    </source>
</evidence>
<dbReference type="Gene3D" id="1.10.510.10">
    <property type="entry name" value="Transferase(Phosphotransferase) domain 1"/>
    <property type="match status" value="1"/>
</dbReference>
<keyword evidence="3" id="KW-0547">Nucleotide-binding</keyword>
<dbReference type="GO" id="GO:0043065">
    <property type="term" value="P:positive regulation of apoptotic process"/>
    <property type="evidence" value="ECO:0007669"/>
    <property type="project" value="TreeGrafter"/>
</dbReference>
<dbReference type="Pfam" id="PF00328">
    <property type="entry name" value="His_Phos_2"/>
    <property type="match status" value="1"/>
</dbReference>
<dbReference type="Pfam" id="PF00069">
    <property type="entry name" value="Pkinase"/>
    <property type="match status" value="1"/>
</dbReference>
<evidence type="ECO:0000256" key="1">
    <source>
        <dbReference type="ARBA" id="ARBA00022527"/>
    </source>
</evidence>
<keyword evidence="4" id="KW-0418">Kinase</keyword>
<dbReference type="PANTHER" id="PTHR24342">
    <property type="entry name" value="SERINE/THREONINE-PROTEIN KINASE 17"/>
    <property type="match status" value="1"/>
</dbReference>
<evidence type="ECO:0000256" key="4">
    <source>
        <dbReference type="ARBA" id="ARBA00022777"/>
    </source>
</evidence>
<feature type="region of interest" description="Disordered" evidence="6">
    <location>
        <begin position="728"/>
        <end position="748"/>
    </location>
</feature>
<dbReference type="GO" id="GO:0004674">
    <property type="term" value="F:protein serine/threonine kinase activity"/>
    <property type="evidence" value="ECO:0007669"/>
    <property type="project" value="UniProtKB-KW"/>
</dbReference>
<dbReference type="Proteomes" id="UP000183832">
    <property type="component" value="Unassembled WGS sequence"/>
</dbReference>
<dbReference type="PROSITE" id="PS00108">
    <property type="entry name" value="PROTEIN_KINASE_ST"/>
    <property type="match status" value="1"/>
</dbReference>
<dbReference type="PROSITE" id="PS00778">
    <property type="entry name" value="HIS_ACID_PHOSPHAT_2"/>
    <property type="match status" value="1"/>
</dbReference>
<reference evidence="8 9" key="1">
    <citation type="submission" date="2015-04" db="EMBL/GenBank/DDBJ databases">
        <authorList>
            <person name="Syromyatnikov M.Y."/>
            <person name="Popov V.N."/>
        </authorList>
    </citation>
    <scope>NUCLEOTIDE SEQUENCE [LARGE SCALE GENOMIC DNA]</scope>
</reference>
<evidence type="ECO:0000256" key="3">
    <source>
        <dbReference type="ARBA" id="ARBA00022741"/>
    </source>
</evidence>
<dbReference type="GO" id="GO:0035556">
    <property type="term" value="P:intracellular signal transduction"/>
    <property type="evidence" value="ECO:0007669"/>
    <property type="project" value="TreeGrafter"/>
</dbReference>
<name>A0A1J1I480_9DIPT</name>
<dbReference type="GO" id="GO:0005634">
    <property type="term" value="C:nucleus"/>
    <property type="evidence" value="ECO:0007669"/>
    <property type="project" value="TreeGrafter"/>
</dbReference>
<sequence>GNFGTVRRATHKETGIKYAAKFLRRRRRATCWIKQIQHEIAVLMLSTDSKQIVKLHAVYETRNEFVLVLEMASGDLQAILDDDGSLTEQKTRNCIREVLKALDYLHRRNVAHLDIKPQNILLNNSNNLEDGLKLCDFGFSRAIEGNSNVCEIQGTPDFVAPEIIQYEPLSLKTDIWSIGVLTYVLLSGFSPFGSDDKQETFLNITQCNLTFPDDLFEGISDDAIDFMKITMRLKSCKRPNVNECLNHKWLTDEIMSNDDNSSTILNVQNLNVTITAIPFNDNDITNESDSFLNYDEDKENSVKTMENGEKDASTITSIVQHHIAATNTKLRLEKSSSISLFPDAPTTPKVCRKAPCDETSNIIMLLKDLLRLSSHNRTLYCYLLLWILLIILGMYKYVSSDTNMNILATKSFNKNKQHLSEHETRQMQMEESNQLFCNNIEGLVPAEEGGIIEGWTLQGILLLIRHGVRASLNHVRDSSIDCSHENDSMLTKYRNYLLNSTLSGPNGSNNGHAAWNRQGPFHGFPMLPADNRVCLLGQLTYKGISQLLHVGELMKIAYAHPLNLFRKLPPSPKSSSNTSENLFSQILNSEEIIVYSTRYRRTFQSAMALLHNFLPIDRWHNVQVQESHSLAYCFSDCACPNAEYIKKQLSKKKSKDFTSNPTVASLVHWIGTSLLQSQDVSILNPLELRDVLLMYLCHNQELPCQKKSHQSTTQSHHDSDINDIIDLDESQQQSIDSPTTKDDDDDIEEAIPNSLTDNCIEHSHVETLLTYTNLYELRESNNRLKIIERLLRAYGLIRNIVNYMLKMISGDKLKMVLYSSHDQTIQNVLAAIGLLEESSFIPYATRMAFEVYQSNTDSQHYFRLVYNGKDVTRKMTLCLDGKSLRVNRGRGKAAHLCPIENIIRFIHDDYFVMMNVTNFKDACFFERNSYI</sequence>
<dbReference type="CDD" id="cd07061">
    <property type="entry name" value="HP_HAP_like"/>
    <property type="match status" value="1"/>
</dbReference>
<organism evidence="8 9">
    <name type="scientific">Clunio marinus</name>
    <dbReference type="NCBI Taxonomy" id="568069"/>
    <lineage>
        <taxon>Eukaryota</taxon>
        <taxon>Metazoa</taxon>
        <taxon>Ecdysozoa</taxon>
        <taxon>Arthropoda</taxon>
        <taxon>Hexapoda</taxon>
        <taxon>Insecta</taxon>
        <taxon>Pterygota</taxon>
        <taxon>Neoptera</taxon>
        <taxon>Endopterygota</taxon>
        <taxon>Diptera</taxon>
        <taxon>Nematocera</taxon>
        <taxon>Chironomoidea</taxon>
        <taxon>Chironomidae</taxon>
        <taxon>Clunio</taxon>
    </lineage>
</organism>
<dbReference type="GO" id="GO:0016791">
    <property type="term" value="F:phosphatase activity"/>
    <property type="evidence" value="ECO:0007669"/>
    <property type="project" value="UniProtKB-ARBA"/>
</dbReference>
<dbReference type="InterPro" id="IPR029033">
    <property type="entry name" value="His_PPase_superfam"/>
</dbReference>
<dbReference type="SUPFAM" id="SSF56112">
    <property type="entry name" value="Protein kinase-like (PK-like)"/>
    <property type="match status" value="1"/>
</dbReference>
<dbReference type="InterPro" id="IPR008271">
    <property type="entry name" value="Ser/Thr_kinase_AS"/>
</dbReference>
<dbReference type="InterPro" id="IPR000719">
    <property type="entry name" value="Prot_kinase_dom"/>
</dbReference>
<dbReference type="SUPFAM" id="SSF53254">
    <property type="entry name" value="Phosphoglycerate mutase-like"/>
    <property type="match status" value="1"/>
</dbReference>
<proteinExistence type="predicted"/>
<dbReference type="EMBL" id="CVRI01000037">
    <property type="protein sequence ID" value="CRK93670.1"/>
    <property type="molecule type" value="Genomic_DNA"/>
</dbReference>
<dbReference type="STRING" id="568069.A0A1J1I480"/>
<protein>
    <submittedName>
        <fullName evidence="8">CLUMA_CG007199, isoform A</fullName>
    </submittedName>
</protein>
<evidence type="ECO:0000256" key="2">
    <source>
        <dbReference type="ARBA" id="ARBA00022679"/>
    </source>
</evidence>
<evidence type="ECO:0000256" key="5">
    <source>
        <dbReference type="ARBA" id="ARBA00022840"/>
    </source>
</evidence>
<dbReference type="OrthoDB" id="10262962at2759"/>
<dbReference type="InterPro" id="IPR033379">
    <property type="entry name" value="Acid_Pase_AS"/>
</dbReference>
<keyword evidence="1" id="KW-0723">Serine/threonine-protein kinase</keyword>
<keyword evidence="9" id="KW-1185">Reference proteome</keyword>
<gene>
    <name evidence="8" type="ORF">CLUMA_CG007199</name>
</gene>
<dbReference type="Gene3D" id="3.30.200.20">
    <property type="entry name" value="Phosphorylase Kinase, domain 1"/>
    <property type="match status" value="1"/>
</dbReference>
<evidence type="ECO:0000313" key="8">
    <source>
        <dbReference type="EMBL" id="CRK93670.1"/>
    </source>
</evidence>
<feature type="non-terminal residue" evidence="8">
    <location>
        <position position="1"/>
    </location>
</feature>
<evidence type="ECO:0000313" key="9">
    <source>
        <dbReference type="Proteomes" id="UP000183832"/>
    </source>
</evidence>
<dbReference type="PANTHER" id="PTHR24342:SF12">
    <property type="entry name" value="DEATH-ASSOCIATED PROTEIN KINASE RELATED"/>
    <property type="match status" value="1"/>
</dbReference>
<dbReference type="InterPro" id="IPR000560">
    <property type="entry name" value="His_Pase_clade-2"/>
</dbReference>
<dbReference type="GO" id="GO:0005524">
    <property type="term" value="F:ATP binding"/>
    <property type="evidence" value="ECO:0007669"/>
    <property type="project" value="UniProtKB-KW"/>
</dbReference>
<feature type="domain" description="Protein kinase" evidence="7">
    <location>
        <begin position="1"/>
        <end position="250"/>
    </location>
</feature>
<dbReference type="Gene3D" id="3.40.50.1240">
    <property type="entry name" value="Phosphoglycerate mutase-like"/>
    <property type="match status" value="1"/>
</dbReference>
<keyword evidence="5" id="KW-0067">ATP-binding</keyword>